<gene>
    <name evidence="1" type="ORF">NKI81_07105</name>
</gene>
<organism evidence="1 2">
    <name type="scientific">Mesorhizobium australicum</name>
    <dbReference type="NCBI Taxonomy" id="536018"/>
    <lineage>
        <taxon>Bacteria</taxon>
        <taxon>Pseudomonadati</taxon>
        <taxon>Pseudomonadota</taxon>
        <taxon>Alphaproteobacteria</taxon>
        <taxon>Hyphomicrobiales</taxon>
        <taxon>Phyllobacteriaceae</taxon>
        <taxon>Mesorhizobium</taxon>
    </lineage>
</organism>
<evidence type="ECO:0000313" key="1">
    <source>
        <dbReference type="EMBL" id="MER9283730.1"/>
    </source>
</evidence>
<evidence type="ECO:0000313" key="2">
    <source>
        <dbReference type="Proteomes" id="UP001480082"/>
    </source>
</evidence>
<protein>
    <submittedName>
        <fullName evidence="1">SDR family oxidoreductase</fullName>
    </submittedName>
</protein>
<dbReference type="EMBL" id="JAMYRI010000003">
    <property type="protein sequence ID" value="MER9283730.1"/>
    <property type="molecule type" value="Genomic_DNA"/>
</dbReference>
<sequence>MATTATTITRRVLITGAGAADGIGFAIARQFGQAGHAVFLTGASARVLERAGELRGDGVDATAAVADLTIAAEVGRLRAEVGAIDILVNNAGMGSLALPSVDKAFLTMSEAEWDRGIETSLKTAFLVTRAFLPAMVETGYGRIVNVASVTGPLVSYQGTAAYSAAKAGMVGLTRTLALEVARHGVTANAVAPGWIETGASSEAERIAALHAPPGRAGRPGEVAAAVVFLASESASYINGALLVVDGGNSLEERKG</sequence>
<dbReference type="Proteomes" id="UP001480082">
    <property type="component" value="Unassembled WGS sequence"/>
</dbReference>
<comment type="caution">
    <text evidence="1">The sequence shown here is derived from an EMBL/GenBank/DDBJ whole genome shotgun (WGS) entry which is preliminary data.</text>
</comment>
<name>A0ACC6SXB7_9HYPH</name>
<proteinExistence type="predicted"/>
<accession>A0ACC6SXB7</accession>
<reference evidence="1 2" key="1">
    <citation type="journal article" date="2024" name="Proc. Natl. Acad. Sci. U.S.A.">
        <title>The evolutionary genomics of adaptation to stress in wild rhizobium bacteria.</title>
        <authorList>
            <person name="Kehlet-Delgado H."/>
            <person name="Montoya A.P."/>
            <person name="Jensen K.T."/>
            <person name="Wendlandt C.E."/>
            <person name="Dexheimer C."/>
            <person name="Roberts M."/>
            <person name="Torres Martinez L."/>
            <person name="Friesen M.L."/>
            <person name="Griffitts J.S."/>
            <person name="Porter S.S."/>
        </authorList>
    </citation>
    <scope>NUCLEOTIDE SEQUENCE [LARGE SCALE GENOMIC DNA]</scope>
    <source>
        <strain evidence="1 2">M0468</strain>
    </source>
</reference>
<keyword evidence="2" id="KW-1185">Reference proteome</keyword>